<dbReference type="SUPFAM" id="SSF50814">
    <property type="entry name" value="Lipocalins"/>
    <property type="match status" value="1"/>
</dbReference>
<keyword evidence="2" id="KW-0449">Lipoprotein</keyword>
<dbReference type="PIRSF" id="PIRSF036893">
    <property type="entry name" value="Lipocalin_ApoD"/>
    <property type="match status" value="1"/>
</dbReference>
<dbReference type="InterPro" id="IPR047202">
    <property type="entry name" value="Lipocalin_Blc-like_dom"/>
</dbReference>
<comment type="subunit">
    <text evidence="2">Homodimer.</text>
</comment>
<comment type="subcellular location">
    <subcellularLocation>
        <location evidence="2">Cell outer membrane</location>
    </subcellularLocation>
</comment>
<protein>
    <recommendedName>
        <fullName evidence="2">Outer membrane lipoprotein Blc</fullName>
    </recommendedName>
</protein>
<dbReference type="AlphaFoldDB" id="A0A5R9PFZ4"/>
<keyword evidence="2" id="KW-0472">Membrane</keyword>
<dbReference type="GO" id="GO:0008289">
    <property type="term" value="F:lipid binding"/>
    <property type="evidence" value="ECO:0007669"/>
    <property type="project" value="UniProtKB-UniRule"/>
</dbReference>
<dbReference type="Proteomes" id="UP000308508">
    <property type="component" value="Unassembled WGS sequence"/>
</dbReference>
<dbReference type="Gene3D" id="2.40.128.20">
    <property type="match status" value="1"/>
</dbReference>
<evidence type="ECO:0000313" key="4">
    <source>
        <dbReference type="EMBL" id="TLX22385.1"/>
    </source>
</evidence>
<proteinExistence type="inferred from homology"/>
<keyword evidence="5" id="KW-1185">Reference proteome</keyword>
<dbReference type="InterPro" id="IPR000566">
    <property type="entry name" value="Lipocln_cytosolic_FA-bd_dom"/>
</dbReference>
<dbReference type="PANTHER" id="PTHR10612">
    <property type="entry name" value="APOLIPOPROTEIN D"/>
    <property type="match status" value="1"/>
</dbReference>
<feature type="domain" description="Lipocalin/cytosolic fatty-acid binding" evidence="3">
    <location>
        <begin position="35"/>
        <end position="175"/>
    </location>
</feature>
<dbReference type="CDD" id="cd19438">
    <property type="entry name" value="lipocalin_Blc-like"/>
    <property type="match status" value="1"/>
</dbReference>
<dbReference type="Pfam" id="PF08212">
    <property type="entry name" value="Lipocalin_2"/>
    <property type="match status" value="1"/>
</dbReference>
<dbReference type="RefSeq" id="WP_138348656.1">
    <property type="nucleotide sequence ID" value="NZ_SROY01000002.1"/>
</dbReference>
<comment type="similarity">
    <text evidence="1 2">Belongs to the calycin superfamily. Lipocalin family.</text>
</comment>
<dbReference type="EMBL" id="SROY01000002">
    <property type="protein sequence ID" value="TLX22385.1"/>
    <property type="molecule type" value="Genomic_DNA"/>
</dbReference>
<comment type="function">
    <text evidence="2">Involved in the storage or transport of lipids necessary for membrane maintenance under stressful conditions. Displays a binding preference for lysophospholipids.</text>
</comment>
<dbReference type="PANTHER" id="PTHR10612:SF34">
    <property type="entry name" value="APOLIPOPROTEIN D"/>
    <property type="match status" value="1"/>
</dbReference>
<evidence type="ECO:0000259" key="3">
    <source>
        <dbReference type="Pfam" id="PF08212"/>
    </source>
</evidence>
<keyword evidence="2" id="KW-0446">Lipid-binding</keyword>
<evidence type="ECO:0000256" key="2">
    <source>
        <dbReference type="PIRNR" id="PIRNR036893"/>
    </source>
</evidence>
<dbReference type="InterPro" id="IPR022272">
    <property type="entry name" value="Lipocalin_CS"/>
</dbReference>
<reference evidence="4 5" key="1">
    <citation type="submission" date="2019-04" db="EMBL/GenBank/DDBJ databases">
        <authorList>
            <person name="Grouzdev D.S."/>
            <person name="Nazina T.N."/>
        </authorList>
    </citation>
    <scope>NUCLEOTIDE SEQUENCE [LARGE SCALE GENOMIC DNA]</scope>
    <source>
        <strain evidence="4 5">SHC 3-19</strain>
    </source>
</reference>
<name>A0A5R9PFZ4_9GAMM</name>
<organism evidence="4 5">
    <name type="scientific">Thermomonas fusca</name>
    <dbReference type="NCBI Taxonomy" id="215690"/>
    <lineage>
        <taxon>Bacteria</taxon>
        <taxon>Pseudomonadati</taxon>
        <taxon>Pseudomonadota</taxon>
        <taxon>Gammaproteobacteria</taxon>
        <taxon>Lysobacterales</taxon>
        <taxon>Lysobacteraceae</taxon>
        <taxon>Thermomonas</taxon>
    </lineage>
</organism>
<evidence type="ECO:0000256" key="1">
    <source>
        <dbReference type="ARBA" id="ARBA00006889"/>
    </source>
</evidence>
<comment type="caution">
    <text evidence="4">The sequence shown here is derived from an EMBL/GenBank/DDBJ whole genome shotgun (WGS) entry which is preliminary data.</text>
</comment>
<dbReference type="PROSITE" id="PS00213">
    <property type="entry name" value="LIPOCALIN"/>
    <property type="match status" value="1"/>
</dbReference>
<dbReference type="InterPro" id="IPR022271">
    <property type="entry name" value="Lipocalin_ApoD"/>
</dbReference>
<dbReference type="PRINTS" id="PR01171">
    <property type="entry name" value="BCTLIPOCALIN"/>
</dbReference>
<dbReference type="GO" id="GO:0009279">
    <property type="term" value="C:cell outer membrane"/>
    <property type="evidence" value="ECO:0007669"/>
    <property type="project" value="UniProtKB-SubCell"/>
</dbReference>
<gene>
    <name evidence="4" type="ORF">E5S66_07715</name>
</gene>
<dbReference type="InterPro" id="IPR002446">
    <property type="entry name" value="Lipocalin_bac"/>
</dbReference>
<dbReference type="GO" id="GO:0006950">
    <property type="term" value="P:response to stress"/>
    <property type="evidence" value="ECO:0007669"/>
    <property type="project" value="UniProtKB-ARBA"/>
</dbReference>
<dbReference type="STRING" id="1123377.GCA_000423885_02184"/>
<evidence type="ECO:0000313" key="5">
    <source>
        <dbReference type="Proteomes" id="UP000308508"/>
    </source>
</evidence>
<dbReference type="InterPro" id="IPR012674">
    <property type="entry name" value="Calycin"/>
</dbReference>
<accession>A0A5R9PFZ4</accession>
<sequence>MRLRLPARQWWWLAALLFIGSVAANLPAIRPVPHVDLARFMGAWYLVGGIPTRFERDAWNAVETYTLRRDGSIRTTLTFNHGGADGPRKHIEAPARVRPGTGNAVWDVRVLGPMKAQYVVAWVRDDYSLMVVARDARDYAWVFARSPDVADAELERARQRLRRLGYDLSKWRTVPHSATTFADNR</sequence>
<keyword evidence="2" id="KW-0998">Cell outer membrane</keyword>